<accession>A0A6M3RAG6</accession>
<dbReference type="InterPro" id="IPR036396">
    <property type="entry name" value="Cyt_P450_sf"/>
</dbReference>
<comment type="similarity">
    <text evidence="3 12">Belongs to the cytochrome P450 family.</text>
</comment>
<reference evidence="15" key="1">
    <citation type="journal article" date="2020" name="Plant Cell">
        <title>A Seed-Specific Regulator of Triterpene Saponin Biosynthesis in Medicago truncatula.</title>
        <authorList>
            <person name="Ribeiro B."/>
            <person name="Lacchini E."/>
            <person name="Bicalho K."/>
            <person name="Mertens J."/>
            <person name="Arendt P."/>
            <person name="Vanden Bossche R."/>
            <person name="Calegario G."/>
            <person name="Gryffroy L."/>
            <person name="Ceulemans E."/>
            <person name="Buitink J."/>
            <person name="Goossens A."/>
            <person name="Pollier J."/>
        </authorList>
    </citation>
    <scope>NUCLEOTIDE SEQUENCE</scope>
</reference>
<sequence length="491" mass="56537">MGLLDYSQWLILVAALLGGYAFVFGFLRRLNEWYYVGRLGKSQNLPPGDMGWPFFGNMPTFLKAFKSADPDSFINNLVSRYGKTGMYRTHLFGSPSIIVCTPETCRKVLTDEENLKVGYPHSTMVLTGKRSFHGISNSEHKRLRRLITSPINGDEALSTYISLIEDSAVKHLEELSKMNTPCEFLKEMRKFAFEVITTIFISSDRDHVDLGLVENLYIDLLKGMKSLAINLTGFAFHKALKARKKLMKLLQALVDQKRRNNNKVKKMKKDMMDLLMEVKDEEGRMLEDEDIIDLLLVFLLAGHESSAHGILWTIIYLIDHPHVFQRAKKEQEEIMETRPSTQKGLNLKEIKQMQYLSKVIDEMLRITTISFANFRRAKVDVNINGYTIPKGWKVLVWNRGVHMDPEIYTNPKEYDPSRWENYKAKAGSFNPFGLGSRLCPGSDLAKLEITIYLHHFLLNYRMERINPDCPVTYLPVPRPKDNCLARIIKVT</sequence>
<evidence type="ECO:0000256" key="5">
    <source>
        <dbReference type="ARBA" id="ARBA00022692"/>
    </source>
</evidence>
<evidence type="ECO:0000256" key="12">
    <source>
        <dbReference type="RuleBase" id="RU000461"/>
    </source>
</evidence>
<evidence type="ECO:0000256" key="4">
    <source>
        <dbReference type="ARBA" id="ARBA00022617"/>
    </source>
</evidence>
<evidence type="ECO:0000256" key="3">
    <source>
        <dbReference type="ARBA" id="ARBA00010617"/>
    </source>
</evidence>
<feature type="binding site" description="axial binding residue" evidence="11">
    <location>
        <position position="439"/>
    </location>
    <ligand>
        <name>heme</name>
        <dbReference type="ChEBI" id="CHEBI:30413"/>
    </ligand>
    <ligandPart>
        <name>Fe</name>
        <dbReference type="ChEBI" id="CHEBI:18248"/>
    </ligandPart>
</feature>
<keyword evidence="4 11" id="KW-0349">Heme</keyword>
<keyword evidence="6 11" id="KW-0479">Metal-binding</keyword>
<dbReference type="PANTHER" id="PTHR24286">
    <property type="entry name" value="CYTOCHROME P450 26"/>
    <property type="match status" value="1"/>
</dbReference>
<evidence type="ECO:0000256" key="13">
    <source>
        <dbReference type="SAM" id="Coils"/>
    </source>
</evidence>
<feature type="coiled-coil region" evidence="13">
    <location>
        <begin position="250"/>
        <end position="284"/>
    </location>
</feature>
<dbReference type="KEGG" id="mtr:11421816"/>
<evidence type="ECO:0000256" key="7">
    <source>
        <dbReference type="ARBA" id="ARBA00022989"/>
    </source>
</evidence>
<dbReference type="PRINTS" id="PR00463">
    <property type="entry name" value="EP450I"/>
</dbReference>
<evidence type="ECO:0000256" key="14">
    <source>
        <dbReference type="SAM" id="Phobius"/>
    </source>
</evidence>
<keyword evidence="8 12" id="KW-0560">Oxidoreductase</keyword>
<dbReference type="GO" id="GO:0016020">
    <property type="term" value="C:membrane"/>
    <property type="evidence" value="ECO:0007669"/>
    <property type="project" value="UniProtKB-SubCell"/>
</dbReference>
<evidence type="ECO:0000256" key="10">
    <source>
        <dbReference type="ARBA" id="ARBA00023136"/>
    </source>
</evidence>
<dbReference type="EMBL" id="MN200614">
    <property type="protein sequence ID" value="QJD08088.1"/>
    <property type="molecule type" value="mRNA"/>
</dbReference>
<dbReference type="GeneID" id="11421816"/>
<dbReference type="GO" id="GO:0004497">
    <property type="term" value="F:monooxygenase activity"/>
    <property type="evidence" value="ECO:0007669"/>
    <property type="project" value="UniProtKB-KW"/>
</dbReference>
<dbReference type="OrthoDB" id="1470350at2759"/>
<feature type="transmembrane region" description="Helical" evidence="14">
    <location>
        <begin position="6"/>
        <end position="27"/>
    </location>
</feature>
<evidence type="ECO:0000313" key="15">
    <source>
        <dbReference type="EMBL" id="QJD08088.1"/>
    </source>
</evidence>
<gene>
    <name evidence="15" type="primary">CYP88A14</name>
</gene>
<dbReference type="SUPFAM" id="SSF48264">
    <property type="entry name" value="Cytochrome P450"/>
    <property type="match status" value="1"/>
</dbReference>
<keyword evidence="7 14" id="KW-1133">Transmembrane helix</keyword>
<organism evidence="15">
    <name type="scientific">Medicago truncatula</name>
    <name type="common">Barrel medic</name>
    <name type="synonym">Medicago tribuloides</name>
    <dbReference type="NCBI Taxonomy" id="3880"/>
    <lineage>
        <taxon>Eukaryota</taxon>
        <taxon>Viridiplantae</taxon>
        <taxon>Streptophyta</taxon>
        <taxon>Embryophyta</taxon>
        <taxon>Tracheophyta</taxon>
        <taxon>Spermatophyta</taxon>
        <taxon>Magnoliopsida</taxon>
        <taxon>eudicotyledons</taxon>
        <taxon>Gunneridae</taxon>
        <taxon>Pentapetalae</taxon>
        <taxon>rosids</taxon>
        <taxon>fabids</taxon>
        <taxon>Fabales</taxon>
        <taxon>Fabaceae</taxon>
        <taxon>Papilionoideae</taxon>
        <taxon>50 kb inversion clade</taxon>
        <taxon>NPAAA clade</taxon>
        <taxon>Hologalegina</taxon>
        <taxon>IRL clade</taxon>
        <taxon>Trifolieae</taxon>
        <taxon>Medicago</taxon>
    </lineage>
</organism>
<dbReference type="InterPro" id="IPR017972">
    <property type="entry name" value="Cyt_P450_CS"/>
</dbReference>
<name>A0A6M3RAG6_MEDTR</name>
<evidence type="ECO:0000256" key="1">
    <source>
        <dbReference type="ARBA" id="ARBA00001971"/>
    </source>
</evidence>
<keyword evidence="10 14" id="KW-0472">Membrane</keyword>
<feature type="transmembrane region" description="Helical" evidence="14">
    <location>
        <begin position="294"/>
        <end position="318"/>
    </location>
</feature>
<comment type="cofactor">
    <cofactor evidence="1 11">
        <name>heme</name>
        <dbReference type="ChEBI" id="CHEBI:30413"/>
    </cofactor>
</comment>
<protein>
    <submittedName>
        <fullName evidence="15">Cytochrome P450 CYP88A14</fullName>
    </submittedName>
</protein>
<proteinExistence type="evidence at transcript level"/>
<dbReference type="PROSITE" id="PS00086">
    <property type="entry name" value="CYTOCHROME_P450"/>
    <property type="match status" value="1"/>
</dbReference>
<dbReference type="GO" id="GO:0020037">
    <property type="term" value="F:heme binding"/>
    <property type="evidence" value="ECO:0007669"/>
    <property type="project" value="InterPro"/>
</dbReference>
<dbReference type="GO" id="GO:0005506">
    <property type="term" value="F:iron ion binding"/>
    <property type="evidence" value="ECO:0007669"/>
    <property type="project" value="InterPro"/>
</dbReference>
<keyword evidence="5 14" id="KW-0812">Transmembrane</keyword>
<evidence type="ECO:0000256" key="2">
    <source>
        <dbReference type="ARBA" id="ARBA00004167"/>
    </source>
</evidence>
<dbReference type="PRINTS" id="PR00385">
    <property type="entry name" value="P450"/>
</dbReference>
<keyword evidence="13" id="KW-0175">Coiled coil</keyword>
<evidence type="ECO:0000256" key="11">
    <source>
        <dbReference type="PIRSR" id="PIRSR602401-1"/>
    </source>
</evidence>
<dbReference type="PANTHER" id="PTHR24286:SF199">
    <property type="entry name" value="CYTOCHROME P450 88D6"/>
    <property type="match status" value="1"/>
</dbReference>
<evidence type="ECO:0000256" key="6">
    <source>
        <dbReference type="ARBA" id="ARBA00022723"/>
    </source>
</evidence>
<evidence type="ECO:0000256" key="9">
    <source>
        <dbReference type="ARBA" id="ARBA00023004"/>
    </source>
</evidence>
<dbReference type="InterPro" id="IPR002401">
    <property type="entry name" value="Cyt_P450_E_grp-I"/>
</dbReference>
<dbReference type="GO" id="GO:0016705">
    <property type="term" value="F:oxidoreductase activity, acting on paired donors, with incorporation or reduction of molecular oxygen"/>
    <property type="evidence" value="ECO:0007669"/>
    <property type="project" value="InterPro"/>
</dbReference>
<dbReference type="InterPro" id="IPR001128">
    <property type="entry name" value="Cyt_P450"/>
</dbReference>
<dbReference type="AlphaFoldDB" id="A0A6M3RAG6"/>
<dbReference type="Gene3D" id="1.10.630.10">
    <property type="entry name" value="Cytochrome P450"/>
    <property type="match status" value="1"/>
</dbReference>
<comment type="subcellular location">
    <subcellularLocation>
        <location evidence="2">Membrane</location>
        <topology evidence="2">Single-pass membrane protein</topology>
    </subcellularLocation>
</comment>
<evidence type="ECO:0000256" key="8">
    <source>
        <dbReference type="ARBA" id="ARBA00023002"/>
    </source>
</evidence>
<keyword evidence="12" id="KW-0503">Monooxygenase</keyword>
<dbReference type="Pfam" id="PF00067">
    <property type="entry name" value="p450"/>
    <property type="match status" value="1"/>
</dbReference>
<keyword evidence="9 11" id="KW-0408">Iron</keyword>